<dbReference type="EMBL" id="JAMZMK010000036">
    <property type="protein sequence ID" value="KAI7757978.1"/>
    <property type="molecule type" value="Genomic_DNA"/>
</dbReference>
<evidence type="ECO:0000313" key="1">
    <source>
        <dbReference type="EMBL" id="KAI7757978.1"/>
    </source>
</evidence>
<reference evidence="1" key="1">
    <citation type="submission" date="2022-06" db="EMBL/GenBank/DDBJ databases">
        <title>Uncovering the hologenomic basis of an extraordinary plant invasion.</title>
        <authorList>
            <person name="Bieker V.C."/>
            <person name="Martin M.D."/>
            <person name="Gilbert T."/>
            <person name="Hodgins K."/>
            <person name="Battlay P."/>
            <person name="Petersen B."/>
            <person name="Wilson J."/>
        </authorList>
    </citation>
    <scope>NUCLEOTIDE SEQUENCE</scope>
    <source>
        <strain evidence="1">AA19_3_7</strain>
        <tissue evidence="1">Leaf</tissue>
    </source>
</reference>
<dbReference type="AlphaFoldDB" id="A0AAD5H0B3"/>
<protein>
    <submittedName>
        <fullName evidence="1">Uncharacterized protein</fullName>
    </submittedName>
</protein>
<feature type="non-terminal residue" evidence="1">
    <location>
        <position position="1"/>
    </location>
</feature>
<name>A0AAD5H0B3_AMBAR</name>
<gene>
    <name evidence="1" type="ORF">M8C21_018699</name>
</gene>
<organism evidence="1 2">
    <name type="scientific">Ambrosia artemisiifolia</name>
    <name type="common">Common ragweed</name>
    <dbReference type="NCBI Taxonomy" id="4212"/>
    <lineage>
        <taxon>Eukaryota</taxon>
        <taxon>Viridiplantae</taxon>
        <taxon>Streptophyta</taxon>
        <taxon>Embryophyta</taxon>
        <taxon>Tracheophyta</taxon>
        <taxon>Spermatophyta</taxon>
        <taxon>Magnoliopsida</taxon>
        <taxon>eudicotyledons</taxon>
        <taxon>Gunneridae</taxon>
        <taxon>Pentapetalae</taxon>
        <taxon>asterids</taxon>
        <taxon>campanulids</taxon>
        <taxon>Asterales</taxon>
        <taxon>Asteraceae</taxon>
        <taxon>Asteroideae</taxon>
        <taxon>Heliantheae alliance</taxon>
        <taxon>Heliantheae</taxon>
        <taxon>Ambrosia</taxon>
    </lineage>
</organism>
<accession>A0AAD5H0B3</accession>
<keyword evidence="2" id="KW-1185">Reference proteome</keyword>
<dbReference type="Proteomes" id="UP001206925">
    <property type="component" value="Unassembled WGS sequence"/>
</dbReference>
<evidence type="ECO:0000313" key="2">
    <source>
        <dbReference type="Proteomes" id="UP001206925"/>
    </source>
</evidence>
<comment type="caution">
    <text evidence="1">The sequence shown here is derived from an EMBL/GenBank/DDBJ whole genome shotgun (WGS) entry which is preliminary data.</text>
</comment>
<sequence length="71" mass="8183">IQHPHATQQSKTAHKKLIRFSDRNDRNQLQPYEIPEKLLKTRNNTKTMQTTVGRKGATQQAFWSHLAATGE</sequence>
<proteinExistence type="predicted"/>